<keyword evidence="2" id="KW-1185">Reference proteome</keyword>
<name>A0ABS5VQT1_9BACT</name>
<organism evidence="1 2">
    <name type="scientific">Chryseosolibacter indicus</name>
    <dbReference type="NCBI Taxonomy" id="2782351"/>
    <lineage>
        <taxon>Bacteria</taxon>
        <taxon>Pseudomonadati</taxon>
        <taxon>Bacteroidota</taxon>
        <taxon>Cytophagia</taxon>
        <taxon>Cytophagales</taxon>
        <taxon>Chryseotaleaceae</taxon>
        <taxon>Chryseosolibacter</taxon>
    </lineage>
</organism>
<sequence>MKYIDFLWALDYLSRYYPKYHSHEILNLADDIWKWLNNELPENSSSLIYLKSVFNSPSEAIKALWKEIQLMAGPFMNNN</sequence>
<protein>
    <submittedName>
        <fullName evidence="1">Uncharacterized protein</fullName>
    </submittedName>
</protein>
<gene>
    <name evidence="1" type="ORF">KK060_03745</name>
</gene>
<dbReference type="RefSeq" id="WP_254152270.1">
    <property type="nucleotide sequence ID" value="NZ_JAHESD010000005.1"/>
</dbReference>
<accession>A0ABS5VQT1</accession>
<evidence type="ECO:0000313" key="1">
    <source>
        <dbReference type="EMBL" id="MBT1702376.1"/>
    </source>
</evidence>
<evidence type="ECO:0000313" key="2">
    <source>
        <dbReference type="Proteomes" id="UP000772618"/>
    </source>
</evidence>
<dbReference type="Proteomes" id="UP000772618">
    <property type="component" value="Unassembled WGS sequence"/>
</dbReference>
<proteinExistence type="predicted"/>
<dbReference type="EMBL" id="JAHESD010000005">
    <property type="protein sequence ID" value="MBT1702376.1"/>
    <property type="molecule type" value="Genomic_DNA"/>
</dbReference>
<comment type="caution">
    <text evidence="1">The sequence shown here is derived from an EMBL/GenBank/DDBJ whole genome shotgun (WGS) entry which is preliminary data.</text>
</comment>
<reference evidence="1 2" key="1">
    <citation type="submission" date="2021-05" db="EMBL/GenBank/DDBJ databases">
        <title>A Polyphasic approach of four new species of the genus Ohtaekwangia: Ohtaekwangia histidinii sp. nov., Ohtaekwangia cretensis sp. nov., Ohtaekwangia indiensis sp. nov., Ohtaekwangia reichenbachii sp. nov. from diverse environment.</title>
        <authorList>
            <person name="Octaviana S."/>
        </authorList>
    </citation>
    <scope>NUCLEOTIDE SEQUENCE [LARGE SCALE GENOMIC DNA]</scope>
    <source>
        <strain evidence="1 2">PWU20</strain>
    </source>
</reference>